<dbReference type="InterPro" id="IPR032466">
    <property type="entry name" value="Metal_Hydrolase"/>
</dbReference>
<dbReference type="PANTHER" id="PTHR43135:SF3">
    <property type="entry name" value="ALPHA-D-RIBOSE 1-METHYLPHOSPHONATE 5-TRIPHOSPHATE DIPHOSPHATASE"/>
    <property type="match status" value="1"/>
</dbReference>
<reference evidence="2 3" key="1">
    <citation type="submission" date="2022-01" db="EMBL/GenBank/DDBJ databases">
        <title>Desulfofustis limnae sp. nov., a novel mesophilic sulfate-reducing bacterium isolated from marsh soil.</title>
        <authorList>
            <person name="Watanabe M."/>
            <person name="Takahashi A."/>
            <person name="Kojima H."/>
            <person name="Fukui M."/>
        </authorList>
    </citation>
    <scope>NUCLEOTIDE SEQUENCE [LARGE SCALE GENOMIC DNA]</scope>
    <source>
        <strain evidence="2 3">PPLL</strain>
    </source>
</reference>
<keyword evidence="3" id="KW-1185">Reference proteome</keyword>
<dbReference type="Gene3D" id="3.20.20.140">
    <property type="entry name" value="Metal-dependent hydrolases"/>
    <property type="match status" value="1"/>
</dbReference>
<dbReference type="SUPFAM" id="SSF51556">
    <property type="entry name" value="Metallo-dependent hydrolases"/>
    <property type="match status" value="1"/>
</dbReference>
<dbReference type="PANTHER" id="PTHR43135">
    <property type="entry name" value="ALPHA-D-RIBOSE 1-METHYLPHOSPHONATE 5-TRIPHOSPHATE DIPHOSPHATASE"/>
    <property type="match status" value="1"/>
</dbReference>
<evidence type="ECO:0000313" key="3">
    <source>
        <dbReference type="Proteomes" id="UP000830055"/>
    </source>
</evidence>
<organism evidence="2 3">
    <name type="scientific">Desulfofustis limnaeus</name>
    <dbReference type="NCBI Taxonomy" id="2740163"/>
    <lineage>
        <taxon>Bacteria</taxon>
        <taxon>Pseudomonadati</taxon>
        <taxon>Thermodesulfobacteriota</taxon>
        <taxon>Desulfobulbia</taxon>
        <taxon>Desulfobulbales</taxon>
        <taxon>Desulfocapsaceae</taxon>
        <taxon>Desulfofustis</taxon>
    </lineage>
</organism>
<protein>
    <submittedName>
        <fullName evidence="2">Amidohydrolase</fullName>
    </submittedName>
</protein>
<dbReference type="InterPro" id="IPR051781">
    <property type="entry name" value="Metallo-dep_Hydrolase"/>
</dbReference>
<dbReference type="Pfam" id="PF01979">
    <property type="entry name" value="Amidohydro_1"/>
    <property type="match status" value="1"/>
</dbReference>
<name>A0ABM7WCG7_9BACT</name>
<evidence type="ECO:0000313" key="2">
    <source>
        <dbReference type="EMBL" id="BDD88653.1"/>
    </source>
</evidence>
<feature type="domain" description="Amidohydrolase-related" evidence="1">
    <location>
        <begin position="58"/>
        <end position="374"/>
    </location>
</feature>
<gene>
    <name evidence="2" type="ORF">DPPLL_30180</name>
</gene>
<dbReference type="InterPro" id="IPR006680">
    <property type="entry name" value="Amidohydro-rel"/>
</dbReference>
<dbReference type="EMBL" id="AP025516">
    <property type="protein sequence ID" value="BDD88653.1"/>
    <property type="molecule type" value="Genomic_DNA"/>
</dbReference>
<proteinExistence type="predicted"/>
<accession>A0ABM7WCG7</accession>
<dbReference type="RefSeq" id="WP_284151993.1">
    <property type="nucleotide sequence ID" value="NZ_AP025516.1"/>
</dbReference>
<evidence type="ECO:0000259" key="1">
    <source>
        <dbReference type="Pfam" id="PF01979"/>
    </source>
</evidence>
<dbReference type="InterPro" id="IPR011059">
    <property type="entry name" value="Metal-dep_hydrolase_composite"/>
</dbReference>
<sequence>MNGDFHHILVGWLIDGSGSPARKNQVLHVRDGIISSITPFQAGDRPAPELATDLSHAVVVPPLIDAHVHLCMSGTIDRNFRKEQQEADCDRLRPVAKEHLRQLFSHGVLAVRDGGDRLGCLLGYESELIGQRVLVRRAGRAYYRQGRYGRLIGGRPVAGERLVVAYEQDGQPVDQVKVVNSGLNSLTDFGRQTQPQFSSTELGELVRLAHAQGRTVMVHANGCLPVREAVLAGCDSVEHGYFMGRENLALMADRGTFWVPTAYTMKAYGEAADRQPERVDRTVVQRTLEHQLEQLTVARQLGVRVALGTDAGSTGVLHGEAVVEEMKLLMRAGYRLEEALGSATAVNASLLGLDRQWGRLAPGRPAHFLVTRGTPAQLPRKLSYLEAIYRFGRPDPAYRR</sequence>
<dbReference type="Proteomes" id="UP000830055">
    <property type="component" value="Chromosome"/>
</dbReference>
<dbReference type="SUPFAM" id="SSF51338">
    <property type="entry name" value="Composite domain of metallo-dependent hydrolases"/>
    <property type="match status" value="1"/>
</dbReference>
<dbReference type="Gene3D" id="2.30.40.10">
    <property type="entry name" value="Urease, subunit C, domain 1"/>
    <property type="match status" value="1"/>
</dbReference>